<evidence type="ECO:0000313" key="7">
    <source>
        <dbReference type="EMBL" id="KAB1062730.1"/>
    </source>
</evidence>
<evidence type="ECO:0000256" key="3">
    <source>
        <dbReference type="ARBA" id="ARBA00022705"/>
    </source>
</evidence>
<dbReference type="Proteomes" id="UP000435357">
    <property type="component" value="Unassembled WGS sequence"/>
</dbReference>
<evidence type="ECO:0000259" key="6">
    <source>
        <dbReference type="Pfam" id="PF21694"/>
    </source>
</evidence>
<dbReference type="PANTHER" id="PTHR34388">
    <property type="entry name" value="DNA POLYMERASE III SUBUNIT DELTA"/>
    <property type="match status" value="1"/>
</dbReference>
<name>A0A6N6M7H9_9FLAO</name>
<gene>
    <name evidence="7" type="primary">holA</name>
    <name evidence="7" type="ORF">F3059_12140</name>
</gene>
<dbReference type="SUPFAM" id="SSF52540">
    <property type="entry name" value="P-loop containing nucleoside triphosphate hydrolases"/>
    <property type="match status" value="1"/>
</dbReference>
<protein>
    <submittedName>
        <fullName evidence="7">DNA polymerase III subunit delta</fullName>
        <ecNumber evidence="7">2.7.7.7</ecNumber>
    </submittedName>
</protein>
<evidence type="ECO:0000313" key="8">
    <source>
        <dbReference type="Proteomes" id="UP000435357"/>
    </source>
</evidence>
<comment type="caution">
    <text evidence="7">The sequence shown here is derived from an EMBL/GenBank/DDBJ whole genome shotgun (WGS) entry which is preliminary data.</text>
</comment>
<feature type="domain" description="DNA polymerase III delta subunit-like C-terminal" evidence="6">
    <location>
        <begin position="210"/>
        <end position="312"/>
    </location>
</feature>
<keyword evidence="4" id="KW-0239">DNA-directed DNA polymerase</keyword>
<dbReference type="EMBL" id="WACR01000011">
    <property type="protein sequence ID" value="KAB1062730.1"/>
    <property type="molecule type" value="Genomic_DNA"/>
</dbReference>
<dbReference type="EC" id="2.7.7.7" evidence="7"/>
<dbReference type="Pfam" id="PF06144">
    <property type="entry name" value="DNA_pol3_delta"/>
    <property type="match status" value="1"/>
</dbReference>
<keyword evidence="2 7" id="KW-0548">Nucleotidyltransferase</keyword>
<keyword evidence="1 7" id="KW-0808">Transferase</keyword>
<dbReference type="InterPro" id="IPR005790">
    <property type="entry name" value="DNA_polIII_delta"/>
</dbReference>
<feature type="domain" description="DNA polymerase III delta N-terminal" evidence="5">
    <location>
        <begin position="20"/>
        <end position="134"/>
    </location>
</feature>
<dbReference type="AlphaFoldDB" id="A0A6N6M7H9"/>
<dbReference type="Gene3D" id="3.40.50.300">
    <property type="entry name" value="P-loop containing nucleotide triphosphate hydrolases"/>
    <property type="match status" value="1"/>
</dbReference>
<accession>A0A6N6M7H9</accession>
<dbReference type="GO" id="GO:0006261">
    <property type="term" value="P:DNA-templated DNA replication"/>
    <property type="evidence" value="ECO:0007669"/>
    <property type="project" value="TreeGrafter"/>
</dbReference>
<evidence type="ECO:0000256" key="4">
    <source>
        <dbReference type="ARBA" id="ARBA00022932"/>
    </source>
</evidence>
<dbReference type="NCBIfam" id="TIGR01128">
    <property type="entry name" value="holA"/>
    <property type="match status" value="1"/>
</dbReference>
<dbReference type="Gene3D" id="1.20.272.10">
    <property type="match status" value="1"/>
</dbReference>
<dbReference type="PANTHER" id="PTHR34388:SF1">
    <property type="entry name" value="DNA POLYMERASE III SUBUNIT DELTA"/>
    <property type="match status" value="1"/>
</dbReference>
<dbReference type="OrthoDB" id="1172326at2"/>
<organism evidence="7 8">
    <name type="scientific">Salibacter halophilus</name>
    <dbReference type="NCBI Taxonomy" id="1803916"/>
    <lineage>
        <taxon>Bacteria</taxon>
        <taxon>Pseudomonadati</taxon>
        <taxon>Bacteroidota</taxon>
        <taxon>Flavobacteriia</taxon>
        <taxon>Flavobacteriales</taxon>
        <taxon>Salibacteraceae</taxon>
        <taxon>Salibacter</taxon>
    </lineage>
</organism>
<dbReference type="Gene3D" id="1.10.8.60">
    <property type="match status" value="1"/>
</dbReference>
<evidence type="ECO:0000256" key="1">
    <source>
        <dbReference type="ARBA" id="ARBA00022679"/>
    </source>
</evidence>
<dbReference type="InterPro" id="IPR010372">
    <property type="entry name" value="DNA_pol3_delta_N"/>
</dbReference>
<evidence type="ECO:0000259" key="5">
    <source>
        <dbReference type="Pfam" id="PF06144"/>
    </source>
</evidence>
<dbReference type="GO" id="GO:0003887">
    <property type="term" value="F:DNA-directed DNA polymerase activity"/>
    <property type="evidence" value="ECO:0007669"/>
    <property type="project" value="UniProtKB-KW"/>
</dbReference>
<dbReference type="InterPro" id="IPR027417">
    <property type="entry name" value="P-loop_NTPase"/>
</dbReference>
<dbReference type="Pfam" id="PF21694">
    <property type="entry name" value="DNA_pol3_delta_C"/>
    <property type="match status" value="1"/>
</dbReference>
<dbReference type="GO" id="GO:0003677">
    <property type="term" value="F:DNA binding"/>
    <property type="evidence" value="ECO:0007669"/>
    <property type="project" value="InterPro"/>
</dbReference>
<dbReference type="GO" id="GO:0009360">
    <property type="term" value="C:DNA polymerase III complex"/>
    <property type="evidence" value="ECO:0007669"/>
    <property type="project" value="InterPro"/>
</dbReference>
<evidence type="ECO:0000256" key="2">
    <source>
        <dbReference type="ARBA" id="ARBA00022695"/>
    </source>
</evidence>
<keyword evidence="8" id="KW-1185">Reference proteome</keyword>
<keyword evidence="3" id="KW-0235">DNA replication</keyword>
<reference evidence="7 8" key="1">
    <citation type="submission" date="2019-09" db="EMBL/GenBank/DDBJ databases">
        <title>Genomes of Cryomorphaceae.</title>
        <authorList>
            <person name="Bowman J.P."/>
        </authorList>
    </citation>
    <scope>NUCLEOTIDE SEQUENCE [LARGE SCALE GENOMIC DNA]</scope>
    <source>
        <strain evidence="7 8">KCTC 52047</strain>
    </source>
</reference>
<dbReference type="InterPro" id="IPR048466">
    <property type="entry name" value="DNA_pol3_delta-like_C"/>
</dbReference>
<proteinExistence type="predicted"/>
<sequence length="333" mass="38458">MMNYKQLIVDIRQQKFKPVYLLHGEEPFFIDEITHAVEEHALSEDEKEFNQTILYGRDTDVDQIIEAAKRFPMMAERQVVIVREAQNLRQLDKLENYALNPTSTTILVIAHKYKKVDGRKKFAKNIAKSGVVFESKIVYDNQIPDWIQNYLKSSDYQITPKASILMGEFLGNNLGKIANELDKLKLNIDPGATIDENDIEKNVGISKDFNNFELQKAIGAKDVFKATQIARYFSQNTKDHPFVMTLSILSSYFSKVMCIFFEKNKDKRHLASKLKVNPFFVDDYLIAAKNYSGKKVQENISLIREYDARYKGVNAGNIPEGELIKEFVHRLMH</sequence>